<accession>A0A377FRE9</accession>
<sequence>MSEKPLVTMRAEGESTGVKTTVHVRDLAPFIVDEPERLGGTDAGPNPLEYLLGALSSCTTIMIAYVAQDQNFDYDGVTFVTEGTLDPRGFQGVEGVRTYFENVHVNIVLETVESDERIAELQKGVEARCPIHNLMHAADVDITATWTRK</sequence>
<dbReference type="InterPro" id="IPR015946">
    <property type="entry name" value="KH_dom-like_a/b"/>
</dbReference>
<protein>
    <submittedName>
        <fullName evidence="1">Peroxiredoxin, SACOL1771 subfamily</fullName>
    </submittedName>
</protein>
<dbReference type="InterPro" id="IPR052924">
    <property type="entry name" value="OsmC/Ohr_hydroprdx_reductase"/>
</dbReference>
<dbReference type="PANTHER" id="PTHR35368:SF1">
    <property type="entry name" value="HYDROPEROXIDE REDUCTASE"/>
    <property type="match status" value="1"/>
</dbReference>
<organism evidence="1 2">
    <name type="scientific">Exiguobacterium aurantiacum</name>
    <dbReference type="NCBI Taxonomy" id="33987"/>
    <lineage>
        <taxon>Bacteria</taxon>
        <taxon>Bacillati</taxon>
        <taxon>Bacillota</taxon>
        <taxon>Bacilli</taxon>
        <taxon>Bacillales</taxon>
        <taxon>Bacillales Family XII. Incertae Sedis</taxon>
        <taxon>Exiguobacterium</taxon>
    </lineage>
</organism>
<dbReference type="InterPro" id="IPR003718">
    <property type="entry name" value="OsmC/Ohr_fam"/>
</dbReference>
<dbReference type="EMBL" id="UGGP01000001">
    <property type="protein sequence ID" value="STO06923.1"/>
    <property type="molecule type" value="Genomic_DNA"/>
</dbReference>
<dbReference type="OrthoDB" id="1433018at2"/>
<evidence type="ECO:0000313" key="1">
    <source>
        <dbReference type="EMBL" id="STO06923.1"/>
    </source>
</evidence>
<dbReference type="RefSeq" id="WP_024371264.1">
    <property type="nucleotide sequence ID" value="NZ_UGGP01000001.1"/>
</dbReference>
<dbReference type="SUPFAM" id="SSF82784">
    <property type="entry name" value="OsmC-like"/>
    <property type="match status" value="1"/>
</dbReference>
<evidence type="ECO:0000313" key="2">
    <source>
        <dbReference type="Proteomes" id="UP000254060"/>
    </source>
</evidence>
<dbReference type="Gene3D" id="3.30.300.20">
    <property type="match status" value="1"/>
</dbReference>
<dbReference type="Proteomes" id="UP000254060">
    <property type="component" value="Unassembled WGS sequence"/>
</dbReference>
<dbReference type="STRING" id="1397694.GCA_000702585_00783"/>
<dbReference type="AlphaFoldDB" id="A0A377FRE9"/>
<dbReference type="PANTHER" id="PTHR35368">
    <property type="entry name" value="HYDROPEROXIDE REDUCTASE"/>
    <property type="match status" value="1"/>
</dbReference>
<reference evidence="1 2" key="1">
    <citation type="submission" date="2018-06" db="EMBL/GenBank/DDBJ databases">
        <authorList>
            <consortium name="Pathogen Informatics"/>
            <person name="Doyle S."/>
        </authorList>
    </citation>
    <scope>NUCLEOTIDE SEQUENCE [LARGE SCALE GENOMIC DNA]</scope>
    <source>
        <strain evidence="1 2">NCTC13163</strain>
    </source>
</reference>
<dbReference type="InterPro" id="IPR036102">
    <property type="entry name" value="OsmC/Ohrsf"/>
</dbReference>
<dbReference type="Pfam" id="PF02566">
    <property type="entry name" value="OsmC"/>
    <property type="match status" value="1"/>
</dbReference>
<gene>
    <name evidence="1" type="ORF">NCTC13163_00264</name>
</gene>
<name>A0A377FRE9_9BACL</name>
<proteinExistence type="predicted"/>